<dbReference type="GO" id="GO:0004523">
    <property type="term" value="F:RNA-DNA hybrid ribonuclease activity"/>
    <property type="evidence" value="ECO:0007669"/>
    <property type="project" value="InterPro"/>
</dbReference>
<evidence type="ECO:0000313" key="6">
    <source>
        <dbReference type="EMBL" id="KAK1404948.1"/>
    </source>
</evidence>
<feature type="domain" description="RNase H type-1" evidence="5">
    <location>
        <begin position="540"/>
        <end position="594"/>
    </location>
</feature>
<dbReference type="Proteomes" id="UP001237642">
    <property type="component" value="Unassembled WGS sequence"/>
</dbReference>
<sequence length="724" mass="82747">MLSLPKSSKASRIFHYKKIFFGIAFFSTSQCPSSADIEIQVRKLTKLINDSPYPDKPLHPVLSQQIPPNALSTSIVENVLGSLFATHANGLKASEFFRYTLQAPHLCPSADAFEKTLHILTRMRYFDKAWELIEEIKKKYPSLLTIKSMSIVLSRIARFQSFEETLEAFERMENDIYIRNKFGTEEFNILLRAFCTQRQMKEARSVFNKLHSRFSPNTKTMNILLLGFKESGDITSVELFYHDMTRRGFKPNNITYNIRIDAYCKKGIVRNKSKAKELFDEISRRNLQADTGAYNALISSLIRCRDVKSAAGIMDEMDGKNVSHDNVTYHTMFSGFMKSKDIDGFYGLYQKMIERNFMPKTSTVVMLMKLFCENKEIDLAVNLWVYLIERGYCPHSHALNLLVTALCSRGRLEEAFECSKQMLERGRHISDLVFRMLERCLREEEGMEKLRILDKLIKRLSTVLPPSRGQNQKLIEVDEQLKKAEDAERRKLHNENAARESGKLQRNANTKSWLWKTGTNANARVKAKWIPPTPGRLKINVDAAVSGSVEGTGIGVAVRNEYGKVIAASTSFLSVRYDVLAAETRAIKEGLYAAAFFNFTEFTIYDVLAAETRAIKESLYAAAFFNFTKFTIESDCQNAIAKIRHRVLGGTCSDLDVLVYDIHSLVKHARCEDINFFFREANIVAHSLAQIVIESKPLRHLFRWVSEFPIAFSDSAEADMKLLM</sequence>
<dbReference type="InterPro" id="IPR002156">
    <property type="entry name" value="RNaseH_domain"/>
</dbReference>
<dbReference type="Gene3D" id="3.30.420.10">
    <property type="entry name" value="Ribonuclease H-like superfamily/Ribonuclease H"/>
    <property type="match status" value="1"/>
</dbReference>
<dbReference type="InterPro" id="IPR044730">
    <property type="entry name" value="RNase_H-like_dom_plant"/>
</dbReference>
<accession>A0AAD8JJK8</accession>
<dbReference type="AlphaFoldDB" id="A0AAD8JJK8"/>
<dbReference type="EMBL" id="JAUIZM010000001">
    <property type="protein sequence ID" value="KAK1404948.1"/>
    <property type="molecule type" value="Genomic_DNA"/>
</dbReference>
<organism evidence="6 7">
    <name type="scientific">Heracleum sosnowskyi</name>
    <dbReference type="NCBI Taxonomy" id="360622"/>
    <lineage>
        <taxon>Eukaryota</taxon>
        <taxon>Viridiplantae</taxon>
        <taxon>Streptophyta</taxon>
        <taxon>Embryophyta</taxon>
        <taxon>Tracheophyta</taxon>
        <taxon>Spermatophyta</taxon>
        <taxon>Magnoliopsida</taxon>
        <taxon>eudicotyledons</taxon>
        <taxon>Gunneridae</taxon>
        <taxon>Pentapetalae</taxon>
        <taxon>asterids</taxon>
        <taxon>campanulids</taxon>
        <taxon>Apiales</taxon>
        <taxon>Apiaceae</taxon>
        <taxon>Apioideae</taxon>
        <taxon>apioid superclade</taxon>
        <taxon>Tordylieae</taxon>
        <taxon>Tordyliinae</taxon>
        <taxon>Heracleum</taxon>
    </lineage>
</organism>
<name>A0AAD8JJK8_9APIA</name>
<dbReference type="InterPro" id="IPR050667">
    <property type="entry name" value="PPR-containing_protein"/>
</dbReference>
<reference evidence="6" key="2">
    <citation type="submission" date="2023-05" db="EMBL/GenBank/DDBJ databases">
        <authorList>
            <person name="Schelkunov M.I."/>
        </authorList>
    </citation>
    <scope>NUCLEOTIDE SEQUENCE</scope>
    <source>
        <strain evidence="6">Hsosn_3</strain>
        <tissue evidence="6">Leaf</tissue>
    </source>
</reference>
<dbReference type="Pfam" id="PF13456">
    <property type="entry name" value="RVT_3"/>
    <property type="match status" value="2"/>
</dbReference>
<dbReference type="GO" id="GO:0003676">
    <property type="term" value="F:nucleic acid binding"/>
    <property type="evidence" value="ECO:0007669"/>
    <property type="project" value="InterPro"/>
</dbReference>
<gene>
    <name evidence="6" type="ORF">POM88_004553</name>
</gene>
<dbReference type="PROSITE" id="PS51375">
    <property type="entry name" value="PPR"/>
    <property type="match status" value="5"/>
</dbReference>
<evidence type="ECO:0000256" key="4">
    <source>
        <dbReference type="SAM" id="MobiDB-lite"/>
    </source>
</evidence>
<feature type="repeat" description="PPR" evidence="3">
    <location>
        <begin position="290"/>
        <end position="324"/>
    </location>
</feature>
<dbReference type="CDD" id="cd06222">
    <property type="entry name" value="RNase_H_like"/>
    <property type="match status" value="1"/>
</dbReference>
<comment type="caution">
    <text evidence="6">The sequence shown here is derived from an EMBL/GenBank/DDBJ whole genome shotgun (WGS) entry which is preliminary data.</text>
</comment>
<feature type="repeat" description="PPR" evidence="3">
    <location>
        <begin position="252"/>
        <end position="289"/>
    </location>
</feature>
<dbReference type="InterPro" id="IPR002885">
    <property type="entry name" value="PPR_rpt"/>
</dbReference>
<feature type="domain" description="RNase H type-1" evidence="5">
    <location>
        <begin position="606"/>
        <end position="690"/>
    </location>
</feature>
<dbReference type="InterPro" id="IPR036397">
    <property type="entry name" value="RNaseH_sf"/>
</dbReference>
<dbReference type="InterPro" id="IPR011990">
    <property type="entry name" value="TPR-like_helical_dom_sf"/>
</dbReference>
<feature type="repeat" description="PPR" evidence="3">
    <location>
        <begin position="395"/>
        <end position="429"/>
    </location>
</feature>
<protein>
    <submittedName>
        <fullName evidence="6">Pentatricopeptide repeat-containing protein</fullName>
    </submittedName>
</protein>
<feature type="repeat" description="PPR" evidence="3">
    <location>
        <begin position="217"/>
        <end position="251"/>
    </location>
</feature>
<dbReference type="PANTHER" id="PTHR47939:SF5">
    <property type="entry name" value="PENTACOTRIPEPTIDE-REPEAT REGION OF PRORP DOMAIN-CONTAINING PROTEIN"/>
    <property type="match status" value="1"/>
</dbReference>
<evidence type="ECO:0000259" key="5">
    <source>
        <dbReference type="Pfam" id="PF13456"/>
    </source>
</evidence>
<evidence type="ECO:0000256" key="2">
    <source>
        <dbReference type="ARBA" id="ARBA00022737"/>
    </source>
</evidence>
<feature type="compositionally biased region" description="Basic and acidic residues" evidence="4">
    <location>
        <begin position="486"/>
        <end position="503"/>
    </location>
</feature>
<keyword evidence="2" id="KW-0677">Repeat</keyword>
<feature type="region of interest" description="Disordered" evidence="4">
    <location>
        <begin position="486"/>
        <end position="507"/>
    </location>
</feature>
<comment type="similarity">
    <text evidence="1">Belongs to the PPR family. P subfamily.</text>
</comment>
<dbReference type="PANTHER" id="PTHR47939">
    <property type="entry name" value="MEMBRANE-ASSOCIATED SALT-INDUCIBLE PROTEIN-LIKE"/>
    <property type="match status" value="1"/>
</dbReference>
<evidence type="ECO:0000313" key="7">
    <source>
        <dbReference type="Proteomes" id="UP001237642"/>
    </source>
</evidence>
<evidence type="ECO:0000256" key="3">
    <source>
        <dbReference type="PROSITE-ProRule" id="PRU00708"/>
    </source>
</evidence>
<feature type="repeat" description="PPR" evidence="3">
    <location>
        <begin position="325"/>
        <end position="359"/>
    </location>
</feature>
<proteinExistence type="inferred from homology"/>
<reference evidence="6" key="1">
    <citation type="submission" date="2023-02" db="EMBL/GenBank/DDBJ databases">
        <title>Genome of toxic invasive species Heracleum sosnowskyi carries increased number of genes despite the absence of recent whole-genome duplications.</title>
        <authorList>
            <person name="Schelkunov M."/>
            <person name="Shtratnikova V."/>
            <person name="Makarenko M."/>
            <person name="Klepikova A."/>
            <person name="Omelchenko D."/>
            <person name="Novikova G."/>
            <person name="Obukhova E."/>
            <person name="Bogdanov V."/>
            <person name="Penin A."/>
            <person name="Logacheva M."/>
        </authorList>
    </citation>
    <scope>NUCLEOTIDE SEQUENCE</scope>
    <source>
        <strain evidence="6">Hsosn_3</strain>
        <tissue evidence="6">Leaf</tissue>
    </source>
</reference>
<keyword evidence="7" id="KW-1185">Reference proteome</keyword>
<evidence type="ECO:0000256" key="1">
    <source>
        <dbReference type="ARBA" id="ARBA00007626"/>
    </source>
</evidence>
<dbReference type="NCBIfam" id="TIGR00756">
    <property type="entry name" value="PPR"/>
    <property type="match status" value="4"/>
</dbReference>
<dbReference type="Pfam" id="PF01535">
    <property type="entry name" value="PPR"/>
    <property type="match status" value="2"/>
</dbReference>
<dbReference type="Pfam" id="PF13041">
    <property type="entry name" value="PPR_2"/>
    <property type="match status" value="2"/>
</dbReference>
<dbReference type="Gene3D" id="1.25.40.10">
    <property type="entry name" value="Tetratricopeptide repeat domain"/>
    <property type="match status" value="2"/>
</dbReference>